<proteinExistence type="predicted"/>
<accession>A0A1I4P2Q8</accession>
<name>A0A1I4P2Q8_9RHOB</name>
<dbReference type="Gene3D" id="3.40.50.150">
    <property type="entry name" value="Vaccinia Virus protein VP39"/>
    <property type="match status" value="1"/>
</dbReference>
<dbReference type="GO" id="GO:0003676">
    <property type="term" value="F:nucleic acid binding"/>
    <property type="evidence" value="ECO:0007669"/>
    <property type="project" value="InterPro"/>
</dbReference>
<sequence length="204" mass="22805">MAAYRKRERVRTAPVESVVRGTNANLIREVCRLYAPSGTTIADVTWGKGAFWHKAPAGVTVTGSDLITAPEGRAYDFTDLPYADGEFDIVVLDPPYKPNGKTATTSDQYQLHTVSGMDDVKRLYIDGMSEAARVAGRQVWVKCQDMVHNGRQHDMMVSVVMHGYVLDLHLRDTFILVGNGSPASRWDTQHHARKRHSYLLVFDV</sequence>
<keyword evidence="2" id="KW-1185">Reference proteome</keyword>
<reference evidence="1 2" key="1">
    <citation type="submission" date="2016-10" db="EMBL/GenBank/DDBJ databases">
        <authorList>
            <person name="de Groot N.N."/>
        </authorList>
    </citation>
    <scope>NUCLEOTIDE SEQUENCE [LARGE SCALE GENOMIC DNA]</scope>
    <source>
        <strain evidence="1 2">DSM 15283</strain>
    </source>
</reference>
<dbReference type="GO" id="GO:0008168">
    <property type="term" value="F:methyltransferase activity"/>
    <property type="evidence" value="ECO:0007669"/>
    <property type="project" value="InterPro"/>
</dbReference>
<evidence type="ECO:0000313" key="1">
    <source>
        <dbReference type="EMBL" id="SFM21830.1"/>
    </source>
</evidence>
<gene>
    <name evidence="1" type="ORF">SAMN04488042_10546</name>
</gene>
<dbReference type="RefSeq" id="WP_093094238.1">
    <property type="nucleotide sequence ID" value="NZ_FOTQ01000005.1"/>
</dbReference>
<evidence type="ECO:0008006" key="3">
    <source>
        <dbReference type="Google" id="ProtNLM"/>
    </source>
</evidence>
<dbReference type="InterPro" id="IPR029063">
    <property type="entry name" value="SAM-dependent_MTases_sf"/>
</dbReference>
<dbReference type="AlphaFoldDB" id="A0A1I4P2Q8"/>
<protein>
    <recommendedName>
        <fullName evidence="3">DNA methylase</fullName>
    </recommendedName>
</protein>
<dbReference type="EMBL" id="FOTQ01000005">
    <property type="protein sequence ID" value="SFM21830.1"/>
    <property type="molecule type" value="Genomic_DNA"/>
</dbReference>
<dbReference type="SUPFAM" id="SSF53335">
    <property type="entry name" value="S-adenosyl-L-methionine-dependent methyltransferases"/>
    <property type="match status" value="1"/>
</dbReference>
<dbReference type="InterPro" id="IPR002052">
    <property type="entry name" value="DNA_methylase_N6_adenine_CS"/>
</dbReference>
<dbReference type="Proteomes" id="UP000199144">
    <property type="component" value="Unassembled WGS sequence"/>
</dbReference>
<dbReference type="GO" id="GO:0032259">
    <property type="term" value="P:methylation"/>
    <property type="evidence" value="ECO:0007669"/>
    <property type="project" value="InterPro"/>
</dbReference>
<evidence type="ECO:0000313" key="2">
    <source>
        <dbReference type="Proteomes" id="UP000199144"/>
    </source>
</evidence>
<dbReference type="PROSITE" id="PS00092">
    <property type="entry name" value="N6_MTASE"/>
    <property type="match status" value="1"/>
</dbReference>
<dbReference type="OrthoDB" id="7861563at2"/>
<organism evidence="1 2">
    <name type="scientific">Shimia aestuarii</name>
    <dbReference type="NCBI Taxonomy" id="254406"/>
    <lineage>
        <taxon>Bacteria</taxon>
        <taxon>Pseudomonadati</taxon>
        <taxon>Pseudomonadota</taxon>
        <taxon>Alphaproteobacteria</taxon>
        <taxon>Rhodobacterales</taxon>
        <taxon>Roseobacteraceae</taxon>
    </lineage>
</organism>
<dbReference type="STRING" id="254406.SAMN04488042_10546"/>